<name>A0ABW7VZP6_9NOCA</name>
<dbReference type="Gene3D" id="1.10.10.10">
    <property type="entry name" value="Winged helix-like DNA-binding domain superfamily/Winged helix DNA-binding domain"/>
    <property type="match status" value="1"/>
</dbReference>
<proteinExistence type="predicted"/>
<evidence type="ECO:0000259" key="1">
    <source>
        <dbReference type="Pfam" id="PF12802"/>
    </source>
</evidence>
<dbReference type="Proteomes" id="UP001611494">
    <property type="component" value="Unassembled WGS sequence"/>
</dbReference>
<feature type="domain" description="HTH marR-type" evidence="1">
    <location>
        <begin position="31"/>
        <end position="86"/>
    </location>
</feature>
<dbReference type="SUPFAM" id="SSF46785">
    <property type="entry name" value="Winged helix' DNA-binding domain"/>
    <property type="match status" value="1"/>
</dbReference>
<gene>
    <name evidence="2" type="ORF">ACH49Z_17850</name>
</gene>
<reference evidence="2 3" key="1">
    <citation type="submission" date="2024-10" db="EMBL/GenBank/DDBJ databases">
        <title>The Natural Products Discovery Center: Release of the First 8490 Sequenced Strains for Exploring Actinobacteria Biosynthetic Diversity.</title>
        <authorList>
            <person name="Kalkreuter E."/>
            <person name="Kautsar S.A."/>
            <person name="Yang D."/>
            <person name="Bader C.D."/>
            <person name="Teijaro C.N."/>
            <person name="Fluegel L."/>
            <person name="Davis C.M."/>
            <person name="Simpson J.R."/>
            <person name="Lauterbach L."/>
            <person name="Steele A.D."/>
            <person name="Gui C."/>
            <person name="Meng S."/>
            <person name="Li G."/>
            <person name="Viehrig K."/>
            <person name="Ye F."/>
            <person name="Su P."/>
            <person name="Kiefer A.F."/>
            <person name="Nichols A."/>
            <person name="Cepeda A.J."/>
            <person name="Yan W."/>
            <person name="Fan B."/>
            <person name="Jiang Y."/>
            <person name="Adhikari A."/>
            <person name="Zheng C.-J."/>
            <person name="Schuster L."/>
            <person name="Cowan T.M."/>
            <person name="Smanski M.J."/>
            <person name="Chevrette M.G."/>
            <person name="De Carvalho L.P.S."/>
            <person name="Shen B."/>
        </authorList>
    </citation>
    <scope>NUCLEOTIDE SEQUENCE [LARGE SCALE GENOMIC DNA]</scope>
    <source>
        <strain evidence="2 3">NPDC019377</strain>
    </source>
</reference>
<dbReference type="InterPro" id="IPR036390">
    <property type="entry name" value="WH_DNA-bd_sf"/>
</dbReference>
<dbReference type="InterPro" id="IPR000835">
    <property type="entry name" value="HTH_MarR-typ"/>
</dbReference>
<sequence length="149" mass="15874">MDVRQLHRVIQRLTDLAREVALSEGDPPSSPAELTVLDDVVSRPGSSVRQITERTGLVQSQVSTTVARLAGRGLVRTEVDPADRRRTLVFPSAALLSTIEERTARSVDELLGARFGTAEAERVVGMLAGLDAALSPFAGERGEGEPDAG</sequence>
<accession>A0ABW7VZP6</accession>
<dbReference type="Pfam" id="PF12802">
    <property type="entry name" value="MarR_2"/>
    <property type="match status" value="1"/>
</dbReference>
<comment type="caution">
    <text evidence="2">The sequence shown here is derived from an EMBL/GenBank/DDBJ whole genome shotgun (WGS) entry which is preliminary data.</text>
</comment>
<evidence type="ECO:0000313" key="2">
    <source>
        <dbReference type="EMBL" id="MFI2231711.1"/>
    </source>
</evidence>
<organism evidence="2 3">
    <name type="scientific">Nocardia testacea</name>
    <dbReference type="NCBI Taxonomy" id="248551"/>
    <lineage>
        <taxon>Bacteria</taxon>
        <taxon>Bacillati</taxon>
        <taxon>Actinomycetota</taxon>
        <taxon>Actinomycetes</taxon>
        <taxon>Mycobacteriales</taxon>
        <taxon>Nocardiaceae</taxon>
        <taxon>Nocardia</taxon>
    </lineage>
</organism>
<protein>
    <submittedName>
        <fullName evidence="2">MarR family winged helix-turn-helix transcriptional regulator</fullName>
    </submittedName>
</protein>
<dbReference type="EMBL" id="JBIRYL010000004">
    <property type="protein sequence ID" value="MFI2231711.1"/>
    <property type="molecule type" value="Genomic_DNA"/>
</dbReference>
<dbReference type="InterPro" id="IPR036388">
    <property type="entry name" value="WH-like_DNA-bd_sf"/>
</dbReference>
<dbReference type="RefSeq" id="WP_397063021.1">
    <property type="nucleotide sequence ID" value="NZ_JBIRYL010000004.1"/>
</dbReference>
<evidence type="ECO:0000313" key="3">
    <source>
        <dbReference type="Proteomes" id="UP001611494"/>
    </source>
</evidence>
<keyword evidence="3" id="KW-1185">Reference proteome</keyword>